<keyword evidence="2" id="KW-0503">Monooxygenase</keyword>
<proteinExistence type="predicted"/>
<dbReference type="InterPro" id="IPR050744">
    <property type="entry name" value="AI-2_Isomerase_LsrG"/>
</dbReference>
<organism evidence="2 3">
    <name type="scientific">Lutimaribacter marinistellae</name>
    <dbReference type="NCBI Taxonomy" id="1820329"/>
    <lineage>
        <taxon>Bacteria</taxon>
        <taxon>Pseudomonadati</taxon>
        <taxon>Pseudomonadota</taxon>
        <taxon>Alphaproteobacteria</taxon>
        <taxon>Rhodobacterales</taxon>
        <taxon>Roseobacteraceae</taxon>
        <taxon>Lutimaribacter</taxon>
    </lineage>
</organism>
<dbReference type="PANTHER" id="PTHR33336">
    <property type="entry name" value="QUINOL MONOOXYGENASE YGIN-RELATED"/>
    <property type="match status" value="1"/>
</dbReference>
<gene>
    <name evidence="2" type="ORF">ACFORG_22230</name>
</gene>
<name>A0ABV7TLF2_9RHOB</name>
<reference evidence="3" key="1">
    <citation type="journal article" date="2019" name="Int. J. Syst. Evol. Microbiol.">
        <title>The Global Catalogue of Microorganisms (GCM) 10K type strain sequencing project: providing services to taxonomists for standard genome sequencing and annotation.</title>
        <authorList>
            <consortium name="The Broad Institute Genomics Platform"/>
            <consortium name="The Broad Institute Genome Sequencing Center for Infectious Disease"/>
            <person name="Wu L."/>
            <person name="Ma J."/>
        </authorList>
    </citation>
    <scope>NUCLEOTIDE SEQUENCE [LARGE SCALE GENOMIC DNA]</scope>
    <source>
        <strain evidence="3">KCTC 42911</strain>
    </source>
</reference>
<evidence type="ECO:0000259" key="1">
    <source>
        <dbReference type="PROSITE" id="PS51725"/>
    </source>
</evidence>
<protein>
    <submittedName>
        <fullName evidence="2">Quinol monooxygenase</fullName>
        <ecNumber evidence="2">1.-.-.-</ecNumber>
    </submittedName>
</protein>
<dbReference type="InterPro" id="IPR011008">
    <property type="entry name" value="Dimeric_a/b-barrel"/>
</dbReference>
<dbReference type="Proteomes" id="UP001595629">
    <property type="component" value="Unassembled WGS sequence"/>
</dbReference>
<dbReference type="EC" id="1.-.-.-" evidence="2"/>
<keyword evidence="3" id="KW-1185">Reference proteome</keyword>
<dbReference type="EMBL" id="JBHRXI010000049">
    <property type="protein sequence ID" value="MFC3616471.1"/>
    <property type="molecule type" value="Genomic_DNA"/>
</dbReference>
<accession>A0ABV7TLF2</accession>
<dbReference type="SUPFAM" id="SSF54909">
    <property type="entry name" value="Dimeric alpha+beta barrel"/>
    <property type="match status" value="1"/>
</dbReference>
<dbReference type="RefSeq" id="WP_386737784.1">
    <property type="nucleotide sequence ID" value="NZ_JBHRXI010000049.1"/>
</dbReference>
<sequence>MDQTLKIIARMVATPGQADRLVDHMKQLVEDTRKEAGCLSYDLFRGTDDPDVLIFVEEWKTRESWEAHMAGEAIQSFNARIGNGAFANGEVHPLQQIS</sequence>
<dbReference type="GO" id="GO:0004497">
    <property type="term" value="F:monooxygenase activity"/>
    <property type="evidence" value="ECO:0007669"/>
    <property type="project" value="UniProtKB-KW"/>
</dbReference>
<feature type="domain" description="ABM" evidence="1">
    <location>
        <begin position="5"/>
        <end position="97"/>
    </location>
</feature>
<comment type="caution">
    <text evidence="2">The sequence shown here is derived from an EMBL/GenBank/DDBJ whole genome shotgun (WGS) entry which is preliminary data.</text>
</comment>
<dbReference type="PANTHER" id="PTHR33336:SF3">
    <property type="entry name" value="ABM DOMAIN-CONTAINING PROTEIN"/>
    <property type="match status" value="1"/>
</dbReference>
<evidence type="ECO:0000313" key="3">
    <source>
        <dbReference type="Proteomes" id="UP001595629"/>
    </source>
</evidence>
<dbReference type="Gene3D" id="3.30.70.100">
    <property type="match status" value="1"/>
</dbReference>
<dbReference type="Pfam" id="PF03992">
    <property type="entry name" value="ABM"/>
    <property type="match status" value="1"/>
</dbReference>
<evidence type="ECO:0000313" key="2">
    <source>
        <dbReference type="EMBL" id="MFC3616471.1"/>
    </source>
</evidence>
<dbReference type="InterPro" id="IPR007138">
    <property type="entry name" value="ABM_dom"/>
</dbReference>
<keyword evidence="2" id="KW-0560">Oxidoreductase</keyword>
<dbReference type="PROSITE" id="PS51725">
    <property type="entry name" value="ABM"/>
    <property type="match status" value="1"/>
</dbReference>